<evidence type="ECO:0000256" key="1">
    <source>
        <dbReference type="SAM" id="MobiDB-lite"/>
    </source>
</evidence>
<dbReference type="Proteomes" id="UP000032702">
    <property type="component" value="Unassembled WGS sequence"/>
</dbReference>
<evidence type="ECO:0000313" key="2">
    <source>
        <dbReference type="EMBL" id="ADO71589.1"/>
    </source>
</evidence>
<reference evidence="3 5" key="1">
    <citation type="submission" date="2006-04" db="EMBL/GenBank/DDBJ databases">
        <authorList>
            <person name="Nierman W.C."/>
        </authorList>
    </citation>
    <scope>NUCLEOTIDE SEQUENCE [LARGE SCALE GENOMIC DNA]</scope>
    <source>
        <strain evidence="3 5">DW4/3-1</strain>
    </source>
</reference>
<proteinExistence type="predicted"/>
<dbReference type="EMBL" id="AAMD01000214">
    <property type="protein sequence ID" value="EAU62682.1"/>
    <property type="molecule type" value="Genomic_DNA"/>
</dbReference>
<dbReference type="AlphaFoldDB" id="Q08QC7"/>
<evidence type="ECO:0000313" key="5">
    <source>
        <dbReference type="Proteomes" id="UP000032702"/>
    </source>
</evidence>
<dbReference type="EMBL" id="CP002271">
    <property type="protein sequence ID" value="ADO71589.1"/>
    <property type="molecule type" value="Genomic_DNA"/>
</dbReference>
<sequence>MNKEAATSSPLQTRANPMKRFNVGGLGNFNPSRGLRNDAPRPNTPASPPPAPPSRPAPPRDGFETASPRSPPSSRGLFGTSQTQQAVQSPKMPGGKDVTSDFGKNPMGFSANNLLNAYNANPPPGLPKPTNTAPFVPASQSTVTVNAHQRPGGNANLTFSPAGGQGVQAHYLPYVPEGSGRFAGINGVPQHPAPGAPSTIVTGPLNGCAVHAFHDKNDQTLSFMHHANYSSNGTNELADFMKKNPNLQHAATIDPKDYAQWNGKIADRYDPPRKEETGATAFAHYDRNSQQWSLAAQVNDIQNGLGPDGRAELKRPDFNLAHQPTQFLQIPILPPTIE</sequence>
<keyword evidence="4" id="KW-1185">Reference proteome</keyword>
<feature type="compositionally biased region" description="Pro residues" evidence="1">
    <location>
        <begin position="42"/>
        <end position="59"/>
    </location>
</feature>
<evidence type="ECO:0000313" key="3">
    <source>
        <dbReference type="EMBL" id="EAU62682.1"/>
    </source>
</evidence>
<gene>
    <name evidence="2" type="ordered locus">STAUR_3801</name>
    <name evidence="3" type="ORF">STIAU_5206</name>
</gene>
<reference evidence="2 4" key="2">
    <citation type="journal article" date="2011" name="Mol. Biol. Evol.">
        <title>Comparative genomic analysis of fruiting body formation in Myxococcales.</title>
        <authorList>
            <person name="Huntley S."/>
            <person name="Hamann N."/>
            <person name="Wegener-Feldbrugge S."/>
            <person name="Treuner-Lange A."/>
            <person name="Kube M."/>
            <person name="Reinhardt R."/>
            <person name="Klages S."/>
            <person name="Muller R."/>
            <person name="Ronning C.M."/>
            <person name="Nierman W.C."/>
            <person name="Sogaard-Andersen L."/>
        </authorList>
    </citation>
    <scope>NUCLEOTIDE SEQUENCE [LARGE SCALE GENOMIC DNA]</scope>
    <source>
        <strain evidence="2 4">DW4/3-1</strain>
    </source>
</reference>
<feature type="compositionally biased region" description="Polar residues" evidence="1">
    <location>
        <begin position="79"/>
        <end position="88"/>
    </location>
</feature>
<accession>Q08QC7</accession>
<dbReference type="OrthoDB" id="5383249at2"/>
<name>Q08QC7_STIAD</name>
<feature type="compositionally biased region" description="Polar residues" evidence="1">
    <location>
        <begin position="1"/>
        <end position="15"/>
    </location>
</feature>
<dbReference type="HOGENOM" id="CLU_933268_0_0_7"/>
<dbReference type="KEGG" id="sur:STAUR_3801"/>
<organism evidence="3 5">
    <name type="scientific">Stigmatella aurantiaca (strain DW4/3-1)</name>
    <dbReference type="NCBI Taxonomy" id="378806"/>
    <lineage>
        <taxon>Bacteria</taxon>
        <taxon>Pseudomonadati</taxon>
        <taxon>Myxococcota</taxon>
        <taxon>Myxococcia</taxon>
        <taxon>Myxococcales</taxon>
        <taxon>Cystobacterineae</taxon>
        <taxon>Archangiaceae</taxon>
        <taxon>Stigmatella</taxon>
    </lineage>
</organism>
<protein>
    <submittedName>
        <fullName evidence="2">Conserved uncharacterized protein</fullName>
    </submittedName>
</protein>
<evidence type="ECO:0000313" key="4">
    <source>
        <dbReference type="Proteomes" id="UP000001351"/>
    </source>
</evidence>
<dbReference type="STRING" id="378806.STAUR_3801"/>
<dbReference type="Proteomes" id="UP000001351">
    <property type="component" value="Chromosome"/>
</dbReference>
<feature type="region of interest" description="Disordered" evidence="1">
    <location>
        <begin position="1"/>
        <end position="105"/>
    </location>
</feature>